<accession>A0A1I7WD40</accession>
<proteinExistence type="predicted"/>
<reference evidence="2" key="1">
    <citation type="submission" date="2016-11" db="UniProtKB">
        <authorList>
            <consortium name="WormBaseParasite"/>
        </authorList>
    </citation>
    <scope>IDENTIFICATION</scope>
</reference>
<dbReference type="WBParaSite" id="Hba_02620">
    <property type="protein sequence ID" value="Hba_02620"/>
    <property type="gene ID" value="Hba_02620"/>
</dbReference>
<evidence type="ECO:0000313" key="1">
    <source>
        <dbReference type="Proteomes" id="UP000095283"/>
    </source>
</evidence>
<sequence length="58" mass="6725">MMNILFTKRNYTAFIFKFVFANSSFGTCVRFGYCTLYPLLTNAKLFLIILDDVLVICI</sequence>
<protein>
    <submittedName>
        <fullName evidence="2">Uncharacterized protein</fullName>
    </submittedName>
</protein>
<name>A0A1I7WD40_HETBA</name>
<evidence type="ECO:0000313" key="2">
    <source>
        <dbReference type="WBParaSite" id="Hba_02620"/>
    </source>
</evidence>
<keyword evidence="1" id="KW-1185">Reference proteome</keyword>
<dbReference type="AlphaFoldDB" id="A0A1I7WD40"/>
<organism evidence="1 2">
    <name type="scientific">Heterorhabditis bacteriophora</name>
    <name type="common">Entomopathogenic nematode worm</name>
    <dbReference type="NCBI Taxonomy" id="37862"/>
    <lineage>
        <taxon>Eukaryota</taxon>
        <taxon>Metazoa</taxon>
        <taxon>Ecdysozoa</taxon>
        <taxon>Nematoda</taxon>
        <taxon>Chromadorea</taxon>
        <taxon>Rhabditida</taxon>
        <taxon>Rhabditina</taxon>
        <taxon>Rhabditomorpha</taxon>
        <taxon>Strongyloidea</taxon>
        <taxon>Heterorhabditidae</taxon>
        <taxon>Heterorhabditis</taxon>
    </lineage>
</organism>
<dbReference type="Proteomes" id="UP000095283">
    <property type="component" value="Unplaced"/>
</dbReference>